<feature type="chain" id="PRO_5014621118" evidence="2">
    <location>
        <begin position="27"/>
        <end position="113"/>
    </location>
</feature>
<evidence type="ECO:0000256" key="2">
    <source>
        <dbReference type="SAM" id="SignalP"/>
    </source>
</evidence>
<feature type="signal peptide" evidence="2">
    <location>
        <begin position="1"/>
        <end position="26"/>
    </location>
</feature>
<dbReference type="Proteomes" id="UP000236023">
    <property type="component" value="Unassembled WGS sequence"/>
</dbReference>
<proteinExistence type="predicted"/>
<comment type="caution">
    <text evidence="3">The sequence shown here is derived from an EMBL/GenBank/DDBJ whole genome shotgun (WGS) entry which is preliminary data.</text>
</comment>
<feature type="compositionally biased region" description="Polar residues" evidence="1">
    <location>
        <begin position="33"/>
        <end position="43"/>
    </location>
</feature>
<reference evidence="3 4" key="1">
    <citation type="submission" date="2018-01" db="EMBL/GenBank/DDBJ databases">
        <title>Denitrification phenotypes of diverse strains of Pseudomonas stutzeri.</title>
        <authorList>
            <person name="Milligan D.A."/>
            <person name="Bergaust L."/>
            <person name="Bakken L.R."/>
            <person name="Frostegard A."/>
        </authorList>
    </citation>
    <scope>NUCLEOTIDE SEQUENCE [LARGE SCALE GENOMIC DNA]</scope>
    <source>
        <strain evidence="3 4">24a75</strain>
    </source>
</reference>
<evidence type="ECO:0000313" key="3">
    <source>
        <dbReference type="EMBL" id="PNG09906.1"/>
    </source>
</evidence>
<dbReference type="AlphaFoldDB" id="A0A2N8T5C1"/>
<organism evidence="3 4">
    <name type="scientific">Stutzerimonas stutzeri</name>
    <name type="common">Pseudomonas stutzeri</name>
    <dbReference type="NCBI Taxonomy" id="316"/>
    <lineage>
        <taxon>Bacteria</taxon>
        <taxon>Pseudomonadati</taxon>
        <taxon>Pseudomonadota</taxon>
        <taxon>Gammaproteobacteria</taxon>
        <taxon>Pseudomonadales</taxon>
        <taxon>Pseudomonadaceae</taxon>
        <taxon>Stutzerimonas</taxon>
    </lineage>
</organism>
<name>A0A2N8T5C1_STUST</name>
<sequence>MNTVKLWIRATRTLGFALLLSCPAWAAPVAESLTSTPRFSPTRDTGKDNDGCQKSTPSTIAFSLSSAQATADCAPLSGDQTTPQPPSYQGYRFADPAADSFLQQPTDNRRYSF</sequence>
<accession>A0A2N8T5C1</accession>
<dbReference type="EMBL" id="POUT01000004">
    <property type="protein sequence ID" value="PNG09906.1"/>
    <property type="molecule type" value="Genomic_DNA"/>
</dbReference>
<keyword evidence="2" id="KW-0732">Signal</keyword>
<protein>
    <submittedName>
        <fullName evidence="3">Uncharacterized protein</fullName>
    </submittedName>
</protein>
<evidence type="ECO:0000313" key="4">
    <source>
        <dbReference type="Proteomes" id="UP000236023"/>
    </source>
</evidence>
<gene>
    <name evidence="3" type="ORF">CXK94_10220</name>
</gene>
<dbReference type="RefSeq" id="WP_102894256.1">
    <property type="nucleotide sequence ID" value="NZ_JAMOHU010000015.1"/>
</dbReference>
<feature type="region of interest" description="Disordered" evidence="1">
    <location>
        <begin position="73"/>
        <end position="113"/>
    </location>
</feature>
<feature type="region of interest" description="Disordered" evidence="1">
    <location>
        <begin position="33"/>
        <end position="57"/>
    </location>
</feature>
<evidence type="ECO:0000256" key="1">
    <source>
        <dbReference type="SAM" id="MobiDB-lite"/>
    </source>
</evidence>